<proteinExistence type="predicted"/>
<keyword evidence="2" id="KW-1185">Reference proteome</keyword>
<organism evidence="1 2">
    <name type="scientific">Hypoxylon rubiginosum</name>
    <dbReference type="NCBI Taxonomy" id="110542"/>
    <lineage>
        <taxon>Eukaryota</taxon>
        <taxon>Fungi</taxon>
        <taxon>Dikarya</taxon>
        <taxon>Ascomycota</taxon>
        <taxon>Pezizomycotina</taxon>
        <taxon>Sordariomycetes</taxon>
        <taxon>Xylariomycetidae</taxon>
        <taxon>Xylariales</taxon>
        <taxon>Hypoxylaceae</taxon>
        <taxon>Hypoxylon</taxon>
    </lineage>
</organism>
<dbReference type="EMBL" id="MU394369">
    <property type="protein sequence ID" value="KAI6082506.1"/>
    <property type="molecule type" value="Genomic_DNA"/>
</dbReference>
<accession>A0ACC0CQ74</accession>
<evidence type="ECO:0000313" key="2">
    <source>
        <dbReference type="Proteomes" id="UP001497680"/>
    </source>
</evidence>
<reference evidence="1 2" key="1">
    <citation type="journal article" date="2022" name="New Phytol.">
        <title>Ecological generalism drives hyperdiversity of secondary metabolite gene clusters in xylarialean endophytes.</title>
        <authorList>
            <person name="Franco M.E.E."/>
            <person name="Wisecaver J.H."/>
            <person name="Arnold A.E."/>
            <person name="Ju Y.M."/>
            <person name="Slot J.C."/>
            <person name="Ahrendt S."/>
            <person name="Moore L.P."/>
            <person name="Eastman K.E."/>
            <person name="Scott K."/>
            <person name="Konkel Z."/>
            <person name="Mondo S.J."/>
            <person name="Kuo A."/>
            <person name="Hayes R.D."/>
            <person name="Haridas S."/>
            <person name="Andreopoulos B."/>
            <person name="Riley R."/>
            <person name="LaButti K."/>
            <person name="Pangilinan J."/>
            <person name="Lipzen A."/>
            <person name="Amirebrahimi M."/>
            <person name="Yan J."/>
            <person name="Adam C."/>
            <person name="Keymanesh K."/>
            <person name="Ng V."/>
            <person name="Louie K."/>
            <person name="Northen T."/>
            <person name="Drula E."/>
            <person name="Henrissat B."/>
            <person name="Hsieh H.M."/>
            <person name="Youens-Clark K."/>
            <person name="Lutzoni F."/>
            <person name="Miadlikowska J."/>
            <person name="Eastwood D.C."/>
            <person name="Hamelin R.C."/>
            <person name="Grigoriev I.V."/>
            <person name="U'Ren J.M."/>
        </authorList>
    </citation>
    <scope>NUCLEOTIDE SEQUENCE [LARGE SCALE GENOMIC DNA]</scope>
    <source>
        <strain evidence="1 2">ER1909</strain>
    </source>
</reference>
<evidence type="ECO:0000313" key="1">
    <source>
        <dbReference type="EMBL" id="KAI6082506.1"/>
    </source>
</evidence>
<sequence length="459" mass="50913">MATSTNKPQYALSRTLALTDAASGTTPLSHMLPTVSLLKADIRLLAAAVPRIFVAVIKGSPQTSWAEWRETVFYLVVSLIELQLFVSLCLLWLVVPGVALLPWLGVQVALVWWIILRWVNSQSRPFVSPTDRLPSNDTIDDELERCDWFVVGGLVNNAQMRRTVLPRLARIFGDDMHIYVFPHYRLGFPLDVVIMLLQRNLHMPTARSVALYSAIRASILNPKIDGVRVIAHNTGALDVSWLLSSLCADLPAGGRLSKLQVFTFGAASVEMTLPLGKIHSHDDGSSKFLYPDVTHFAFADDPMAKVGVLYGIRQRLEGRLVGSLYTVQTAAAALPRACQFTLGDYLDVLLPDGNPRAGVLGQACKIDRELSEMRELAALVKSVTNERLRTRDVKRRSWTILGMVADDQNHDTASPFSLTDISRTIKSLDGLKGYEDNPLAEAIRNKYRIRPGERNMGTK</sequence>
<comment type="caution">
    <text evidence="1">The sequence shown here is derived from an EMBL/GenBank/DDBJ whole genome shotgun (WGS) entry which is preliminary data.</text>
</comment>
<name>A0ACC0CQ74_9PEZI</name>
<protein>
    <submittedName>
        <fullName evidence="1">Uncharacterized protein</fullName>
    </submittedName>
</protein>
<dbReference type="Proteomes" id="UP001497680">
    <property type="component" value="Unassembled WGS sequence"/>
</dbReference>
<gene>
    <name evidence="1" type="ORF">F4821DRAFT_213217</name>
</gene>